<feature type="domain" description="Rv2175c C-terminal" evidence="1">
    <location>
        <begin position="105"/>
        <end position="158"/>
    </location>
</feature>
<feature type="domain" description="DNA-binding protein Rv2175c wHTH" evidence="2">
    <location>
        <begin position="31"/>
        <end position="76"/>
    </location>
</feature>
<protein>
    <submittedName>
        <fullName evidence="3">DNA-binding protein</fullName>
    </submittedName>
</protein>
<sequence>MNTTEHPPVDPEDAPTAHELETARIDALVGEWLSLPVVAEKLGTAVTSIRNALGDRRIVGMRRGERNVFAIPAAFLVPAHLSNPADVKTPRLTAEGSEKIIILPSLKGTVILLGDQGLSDEEIVSWLFSEDEMLGETPMEALLAGRKSAVRRAAQSLG</sequence>
<keyword evidence="4" id="KW-1185">Reference proteome</keyword>
<accession>A0A853ER61</accession>
<reference evidence="3 4" key="1">
    <citation type="submission" date="2020-07" db="EMBL/GenBank/DDBJ databases">
        <title>MOT database genomes.</title>
        <authorList>
            <person name="Joseph S."/>
            <person name="Aduse-Opoku J."/>
            <person name="Hashim A."/>
            <person name="Wade W."/>
            <person name="Curtis M."/>
        </authorList>
    </citation>
    <scope>NUCLEOTIDE SEQUENCE [LARGE SCALE GENOMIC DNA]</scope>
    <source>
        <strain evidence="3 4">DSM 100099</strain>
    </source>
</reference>
<comment type="caution">
    <text evidence="3">The sequence shown here is derived from an EMBL/GenBank/DDBJ whole genome shotgun (WGS) entry which is preliminary data.</text>
</comment>
<dbReference type="GO" id="GO:0003677">
    <property type="term" value="F:DNA binding"/>
    <property type="evidence" value="ECO:0007669"/>
    <property type="project" value="UniProtKB-KW"/>
</dbReference>
<gene>
    <name evidence="3" type="ORF">HZZ10_05600</name>
</gene>
<dbReference type="InterPro" id="IPR048576">
    <property type="entry name" value="Rv2175c_wHTH"/>
</dbReference>
<dbReference type="EMBL" id="JACBYE010000009">
    <property type="protein sequence ID" value="NYS93001.1"/>
    <property type="molecule type" value="Genomic_DNA"/>
</dbReference>
<evidence type="ECO:0000313" key="3">
    <source>
        <dbReference type="EMBL" id="NYS93001.1"/>
    </source>
</evidence>
<dbReference type="Pfam" id="PF18367">
    <property type="entry name" value="Rv2175c_C"/>
    <property type="match status" value="1"/>
</dbReference>
<evidence type="ECO:0000259" key="1">
    <source>
        <dbReference type="Pfam" id="PF18367"/>
    </source>
</evidence>
<dbReference type="InterPro" id="IPR041098">
    <property type="entry name" value="Rv2175c_C"/>
</dbReference>
<evidence type="ECO:0000259" key="2">
    <source>
        <dbReference type="Pfam" id="PF21531"/>
    </source>
</evidence>
<dbReference type="Proteomes" id="UP000561011">
    <property type="component" value="Unassembled WGS sequence"/>
</dbReference>
<evidence type="ECO:0000313" key="4">
    <source>
        <dbReference type="Proteomes" id="UP000561011"/>
    </source>
</evidence>
<dbReference type="AlphaFoldDB" id="A0A853ER61"/>
<proteinExistence type="predicted"/>
<dbReference type="Pfam" id="PF21531">
    <property type="entry name" value="Rv2175c_wHTH"/>
    <property type="match status" value="1"/>
</dbReference>
<name>A0A853ER61_9MICO</name>
<organism evidence="3 4">
    <name type="scientific">Sanguibacter inulinus</name>
    <dbReference type="NCBI Taxonomy" id="60922"/>
    <lineage>
        <taxon>Bacteria</taxon>
        <taxon>Bacillati</taxon>
        <taxon>Actinomycetota</taxon>
        <taxon>Actinomycetes</taxon>
        <taxon>Micrococcales</taxon>
        <taxon>Sanguibacteraceae</taxon>
        <taxon>Sanguibacter</taxon>
    </lineage>
</organism>
<keyword evidence="3" id="KW-0238">DNA-binding</keyword>
<dbReference type="RefSeq" id="WP_179912756.1">
    <property type="nucleotide sequence ID" value="NZ_JACBYE010000009.1"/>
</dbReference>